<feature type="chain" id="PRO_5039576028" evidence="9">
    <location>
        <begin position="24"/>
        <end position="352"/>
    </location>
</feature>
<evidence type="ECO:0000256" key="8">
    <source>
        <dbReference type="PIRSR" id="PIRSR002825-1"/>
    </source>
</evidence>
<feature type="signal peptide" evidence="9">
    <location>
        <begin position="1"/>
        <end position="23"/>
    </location>
</feature>
<comment type="caution">
    <text evidence="10">The sequence shown here is derived from an EMBL/GenBank/DDBJ whole genome shotgun (WGS) entry which is preliminary data.</text>
</comment>
<dbReference type="GO" id="GO:0030288">
    <property type="term" value="C:outer membrane-bounded periplasmic space"/>
    <property type="evidence" value="ECO:0007669"/>
    <property type="project" value="TreeGrafter"/>
</dbReference>
<evidence type="ECO:0000256" key="4">
    <source>
        <dbReference type="ARBA" id="ARBA00022723"/>
    </source>
</evidence>
<dbReference type="Gene3D" id="3.40.190.10">
    <property type="entry name" value="Periplasmic binding protein-like II"/>
    <property type="match status" value="2"/>
</dbReference>
<evidence type="ECO:0000256" key="9">
    <source>
        <dbReference type="SAM" id="SignalP"/>
    </source>
</evidence>
<dbReference type="PIRSF" id="PIRSF002825">
    <property type="entry name" value="CfbpA"/>
    <property type="match status" value="1"/>
</dbReference>
<evidence type="ECO:0000256" key="7">
    <source>
        <dbReference type="ARBA" id="ARBA00023065"/>
    </source>
</evidence>
<proteinExistence type="inferred from homology"/>
<dbReference type="InterPro" id="IPR006061">
    <property type="entry name" value="SBP_1_CS"/>
</dbReference>
<evidence type="ECO:0000256" key="5">
    <source>
        <dbReference type="ARBA" id="ARBA00022729"/>
    </source>
</evidence>
<sequence length="352" mass="39242">MKHTKKVFSIIMVLLLTSISLLTGCTNETQNTGEVNNEDSKKLVIYSGRKEQFVLPLIEKFEKETGIKVELLSGKSSQYAQKIIEERNNPQGDLLIANDAGVMEYLRLQGVLASNNSESLKQIPANFKAEDGSWVGVSARSRVLMYNKDLISEEEMPKSILDLADPKYKGQFAITKASSEAMVSHIAAIRSIYGDEKTTEFIKGMLANEPLILEGHTDIRKAVGAGEVKFGLVNNYYFHLQLEEEKDNNVGAIYPDQGENEMGTFVNVAGVALIKGAQNESNAKKFIDFLLQEAQQEMFAFDSKETPVLPNVKTLDYAKKIDEYKVMDKPLSNLGSVWEDTLNLMEKAGYTE</sequence>
<dbReference type="InterPro" id="IPR006059">
    <property type="entry name" value="SBP"/>
</dbReference>
<dbReference type="InterPro" id="IPR026045">
    <property type="entry name" value="Ferric-bd"/>
</dbReference>
<dbReference type="PROSITE" id="PS01037">
    <property type="entry name" value="SBP_BACTERIAL_1"/>
    <property type="match status" value="1"/>
</dbReference>
<name>A0A1V4I8G4_9FIRM</name>
<keyword evidence="11" id="KW-1185">Reference proteome</keyword>
<evidence type="ECO:0000313" key="11">
    <source>
        <dbReference type="Proteomes" id="UP000190140"/>
    </source>
</evidence>
<evidence type="ECO:0000256" key="2">
    <source>
        <dbReference type="ARBA" id="ARBA00022448"/>
    </source>
</evidence>
<dbReference type="PANTHER" id="PTHR30006:SF15">
    <property type="entry name" value="IRON-UTILIZATION PERIPLASMIC PROTEIN"/>
    <property type="match status" value="1"/>
</dbReference>
<evidence type="ECO:0000313" key="10">
    <source>
        <dbReference type="EMBL" id="OPJ56288.1"/>
    </source>
</evidence>
<dbReference type="GO" id="GO:0006826">
    <property type="term" value="P:iron ion transport"/>
    <property type="evidence" value="ECO:0007669"/>
    <property type="project" value="UniProtKB-KW"/>
</dbReference>
<feature type="binding site" evidence="8">
    <location>
        <position position="237"/>
    </location>
    <ligand>
        <name>Fe cation</name>
        <dbReference type="ChEBI" id="CHEBI:24875"/>
    </ligand>
</feature>
<protein>
    <submittedName>
        <fullName evidence="10">Iron uptake protein A1</fullName>
    </submittedName>
</protein>
<dbReference type="PANTHER" id="PTHR30006">
    <property type="entry name" value="THIAMINE-BINDING PERIPLASMIC PROTEIN-RELATED"/>
    <property type="match status" value="1"/>
</dbReference>
<keyword evidence="5 9" id="KW-0732">Signal</keyword>
<gene>
    <name evidence="10" type="primary">futA1</name>
    <name evidence="10" type="ORF">CLOTH_06920</name>
</gene>
<evidence type="ECO:0000256" key="6">
    <source>
        <dbReference type="ARBA" id="ARBA00023004"/>
    </source>
</evidence>
<dbReference type="OrthoDB" id="9769319at2"/>
<keyword evidence="4 8" id="KW-0479">Metal-binding</keyword>
<dbReference type="GO" id="GO:0046872">
    <property type="term" value="F:metal ion binding"/>
    <property type="evidence" value="ECO:0007669"/>
    <property type="project" value="UniProtKB-KW"/>
</dbReference>
<keyword evidence="3" id="KW-0410">Iron transport</keyword>
<dbReference type="RefSeq" id="WP_079411260.1">
    <property type="nucleotide sequence ID" value="NZ_MZGW01000002.1"/>
</dbReference>
<dbReference type="SUPFAM" id="SSF53850">
    <property type="entry name" value="Periplasmic binding protein-like II"/>
    <property type="match status" value="1"/>
</dbReference>
<dbReference type="AlphaFoldDB" id="A0A1V4I8G4"/>
<reference evidence="10 11" key="1">
    <citation type="submission" date="2017-03" db="EMBL/GenBank/DDBJ databases">
        <title>Genome sequence of Clostridium thermoalcaliphilum DSM 7309.</title>
        <authorList>
            <person name="Poehlein A."/>
            <person name="Daniel R."/>
        </authorList>
    </citation>
    <scope>NUCLEOTIDE SEQUENCE [LARGE SCALE GENOMIC DNA]</scope>
    <source>
        <strain evidence="10 11">DSM 7309</strain>
    </source>
</reference>
<organism evidence="10 11">
    <name type="scientific">Alkalithermobacter paradoxus</name>
    <dbReference type="NCBI Taxonomy" id="29349"/>
    <lineage>
        <taxon>Bacteria</taxon>
        <taxon>Bacillati</taxon>
        <taxon>Bacillota</taxon>
        <taxon>Clostridia</taxon>
        <taxon>Peptostreptococcales</taxon>
        <taxon>Tepidibacteraceae</taxon>
        <taxon>Alkalithermobacter</taxon>
    </lineage>
</organism>
<feature type="binding site" evidence="8">
    <location>
        <position position="236"/>
    </location>
    <ligand>
        <name>Fe cation</name>
        <dbReference type="ChEBI" id="CHEBI:24875"/>
    </ligand>
</feature>
<evidence type="ECO:0000256" key="1">
    <source>
        <dbReference type="ARBA" id="ARBA00008520"/>
    </source>
</evidence>
<dbReference type="Pfam" id="PF13416">
    <property type="entry name" value="SBP_bac_8"/>
    <property type="match status" value="1"/>
</dbReference>
<dbReference type="EMBL" id="MZGW01000002">
    <property type="protein sequence ID" value="OPJ56288.1"/>
    <property type="molecule type" value="Genomic_DNA"/>
</dbReference>
<dbReference type="GO" id="GO:0055085">
    <property type="term" value="P:transmembrane transport"/>
    <property type="evidence" value="ECO:0007669"/>
    <property type="project" value="InterPro"/>
</dbReference>
<dbReference type="STRING" id="29349.CLOTH_06920"/>
<keyword evidence="6 8" id="KW-0408">Iron</keyword>
<keyword evidence="2" id="KW-0813">Transport</keyword>
<dbReference type="Proteomes" id="UP000190140">
    <property type="component" value="Unassembled WGS sequence"/>
</dbReference>
<keyword evidence="7" id="KW-0406">Ion transport</keyword>
<evidence type="ECO:0000256" key="3">
    <source>
        <dbReference type="ARBA" id="ARBA00022496"/>
    </source>
</evidence>
<dbReference type="PROSITE" id="PS51257">
    <property type="entry name" value="PROKAR_LIPOPROTEIN"/>
    <property type="match status" value="1"/>
</dbReference>
<accession>A0A1V4I8G4</accession>
<comment type="similarity">
    <text evidence="1">Belongs to the bacterial solute-binding protein 1 family.</text>
</comment>